<dbReference type="Proteomes" id="UP000053841">
    <property type="component" value="Unassembled WGS sequence"/>
</dbReference>
<gene>
    <name evidence="1" type="ORF">COCCADRAFT_83529</name>
</gene>
<reference evidence="1 2" key="1">
    <citation type="journal article" date="2013" name="PLoS Genet.">
        <title>Comparative genome structure, secondary metabolite, and effector coding capacity across Cochliobolus pathogens.</title>
        <authorList>
            <person name="Condon B.J."/>
            <person name="Leng Y."/>
            <person name="Wu D."/>
            <person name="Bushley K.E."/>
            <person name="Ohm R.A."/>
            <person name="Otillar R."/>
            <person name="Martin J."/>
            <person name="Schackwitz W."/>
            <person name="Grimwood J."/>
            <person name="MohdZainudin N."/>
            <person name="Xue C."/>
            <person name="Wang R."/>
            <person name="Manning V.A."/>
            <person name="Dhillon B."/>
            <person name="Tu Z.J."/>
            <person name="Steffenson B.J."/>
            <person name="Salamov A."/>
            <person name="Sun H."/>
            <person name="Lowry S."/>
            <person name="LaButti K."/>
            <person name="Han J."/>
            <person name="Copeland A."/>
            <person name="Lindquist E."/>
            <person name="Barry K."/>
            <person name="Schmutz J."/>
            <person name="Baker S.E."/>
            <person name="Ciuffetti L.M."/>
            <person name="Grigoriev I.V."/>
            <person name="Zhong S."/>
            <person name="Turgeon B.G."/>
        </authorList>
    </citation>
    <scope>NUCLEOTIDE SEQUENCE [LARGE SCALE GENOMIC DNA]</scope>
    <source>
        <strain evidence="1 2">26-R-13</strain>
    </source>
</reference>
<dbReference type="AlphaFoldDB" id="W6YS80"/>
<organism evidence="1 2">
    <name type="scientific">Cochliobolus carbonum (strain 26-R-13)</name>
    <name type="common">Maize leaf spot fungus</name>
    <name type="synonym">Bipolaris zeicola</name>
    <dbReference type="NCBI Taxonomy" id="930089"/>
    <lineage>
        <taxon>Eukaryota</taxon>
        <taxon>Fungi</taxon>
        <taxon>Dikarya</taxon>
        <taxon>Ascomycota</taxon>
        <taxon>Pezizomycotina</taxon>
        <taxon>Dothideomycetes</taxon>
        <taxon>Pleosporomycetidae</taxon>
        <taxon>Pleosporales</taxon>
        <taxon>Pleosporineae</taxon>
        <taxon>Pleosporaceae</taxon>
        <taxon>Bipolaris</taxon>
    </lineage>
</organism>
<sequence>AYIGTHCAASFLPSEAVPANHGGKAHRYYALEGHVSWFGGWGRKADRRHMGKSFSDSDIDPSLGMSVVETNTNMLRARVFNNSST</sequence>
<keyword evidence="2" id="KW-1185">Reference proteome</keyword>
<accession>W6YS80</accession>
<name>W6YS80_COCC2</name>
<evidence type="ECO:0000313" key="1">
    <source>
        <dbReference type="EMBL" id="EUC38249.1"/>
    </source>
</evidence>
<dbReference type="KEGG" id="bze:COCCADRAFT_83529"/>
<dbReference type="RefSeq" id="XP_007707536.1">
    <property type="nucleotide sequence ID" value="XM_007709346.1"/>
</dbReference>
<dbReference type="EMBL" id="KI964544">
    <property type="protein sequence ID" value="EUC38249.1"/>
    <property type="molecule type" value="Genomic_DNA"/>
</dbReference>
<dbReference type="HOGENOM" id="CLU_2518549_0_0_1"/>
<evidence type="ECO:0000313" key="2">
    <source>
        <dbReference type="Proteomes" id="UP000053841"/>
    </source>
</evidence>
<dbReference type="GeneID" id="19151593"/>
<proteinExistence type="predicted"/>
<feature type="non-terminal residue" evidence="1">
    <location>
        <position position="1"/>
    </location>
</feature>
<protein>
    <submittedName>
        <fullName evidence="1">Uncharacterized protein</fullName>
    </submittedName>
</protein>